<gene>
    <name evidence="1" type="primary">ORF223519</name>
</gene>
<organism evidence="1">
    <name type="scientific">Arion vulgaris</name>
    <dbReference type="NCBI Taxonomy" id="1028688"/>
    <lineage>
        <taxon>Eukaryota</taxon>
        <taxon>Metazoa</taxon>
        <taxon>Spiralia</taxon>
        <taxon>Lophotrochozoa</taxon>
        <taxon>Mollusca</taxon>
        <taxon>Gastropoda</taxon>
        <taxon>Heterobranchia</taxon>
        <taxon>Euthyneura</taxon>
        <taxon>Panpulmonata</taxon>
        <taxon>Eupulmonata</taxon>
        <taxon>Stylommatophora</taxon>
        <taxon>Helicina</taxon>
        <taxon>Arionoidea</taxon>
        <taxon>Arionidae</taxon>
        <taxon>Arion</taxon>
    </lineage>
</organism>
<name>A0A0B7C586_9EUPU</name>
<feature type="non-terminal residue" evidence="1">
    <location>
        <position position="70"/>
    </location>
</feature>
<sequence length="70" mass="8304">LLMFPIQLYRCLLLAVVLHEIVRIDLLCKLIRQKGKGSLWCIKYDNIILVCFFIFQKEILVFTVLFTTDK</sequence>
<feature type="non-terminal residue" evidence="1">
    <location>
        <position position="1"/>
    </location>
</feature>
<reference evidence="1" key="1">
    <citation type="submission" date="2014-12" db="EMBL/GenBank/DDBJ databases">
        <title>Insight into the proteome of Arion vulgaris.</title>
        <authorList>
            <person name="Aradska J."/>
            <person name="Bulat T."/>
            <person name="Smidak R."/>
            <person name="Sarate P."/>
            <person name="Gangsoo J."/>
            <person name="Sialana F."/>
            <person name="Bilban M."/>
            <person name="Lubec G."/>
        </authorList>
    </citation>
    <scope>NUCLEOTIDE SEQUENCE</scope>
    <source>
        <tissue evidence="1">Skin</tissue>
    </source>
</reference>
<dbReference type="EMBL" id="HACG01053492">
    <property type="protein sequence ID" value="CEL00363.1"/>
    <property type="molecule type" value="Transcribed_RNA"/>
</dbReference>
<evidence type="ECO:0000313" key="1">
    <source>
        <dbReference type="EMBL" id="CEL00363.1"/>
    </source>
</evidence>
<protein>
    <submittedName>
        <fullName evidence="1">Uncharacterized protein</fullName>
    </submittedName>
</protein>
<dbReference type="AlphaFoldDB" id="A0A0B7C586"/>
<proteinExistence type="predicted"/>
<accession>A0A0B7C586</accession>